<dbReference type="InterPro" id="IPR055310">
    <property type="entry name" value="CEP112"/>
</dbReference>
<dbReference type="eggNOG" id="KOG4306">
    <property type="taxonomic scope" value="Eukaryota"/>
</dbReference>
<dbReference type="PROSITE" id="PS50007">
    <property type="entry name" value="PIPLC_X_DOMAIN"/>
    <property type="match status" value="1"/>
</dbReference>
<dbReference type="PANTHER" id="PTHR18871:SF2">
    <property type="entry name" value="CENTROSOMAL PROTEIN OF 112 KDA"/>
    <property type="match status" value="1"/>
</dbReference>
<evidence type="ECO:0000256" key="2">
    <source>
        <dbReference type="SAM" id="MobiDB-lite"/>
    </source>
</evidence>
<organism evidence="3 4">
    <name type="scientific">Strigamia maritima</name>
    <name type="common">European centipede</name>
    <name type="synonym">Geophilus maritimus</name>
    <dbReference type="NCBI Taxonomy" id="126957"/>
    <lineage>
        <taxon>Eukaryota</taxon>
        <taxon>Metazoa</taxon>
        <taxon>Ecdysozoa</taxon>
        <taxon>Arthropoda</taxon>
        <taxon>Myriapoda</taxon>
        <taxon>Chilopoda</taxon>
        <taxon>Pleurostigmophora</taxon>
        <taxon>Geophilomorpha</taxon>
        <taxon>Linotaeniidae</taxon>
        <taxon>Strigamia</taxon>
    </lineage>
</organism>
<evidence type="ECO:0008006" key="5">
    <source>
        <dbReference type="Google" id="ProtNLM"/>
    </source>
</evidence>
<name>T1JBT7_STRMM</name>
<dbReference type="GO" id="GO:0008081">
    <property type="term" value="F:phosphoric diester hydrolase activity"/>
    <property type="evidence" value="ECO:0007669"/>
    <property type="project" value="InterPro"/>
</dbReference>
<dbReference type="EMBL" id="JH432019">
    <property type="status" value="NOT_ANNOTATED_CDS"/>
    <property type="molecule type" value="Genomic_DNA"/>
</dbReference>
<feature type="region of interest" description="Disordered" evidence="2">
    <location>
        <begin position="265"/>
        <end position="302"/>
    </location>
</feature>
<feature type="coiled-coil region" evidence="1">
    <location>
        <begin position="722"/>
        <end position="803"/>
    </location>
</feature>
<keyword evidence="1" id="KW-0175">Coiled coil</keyword>
<feature type="compositionally biased region" description="Polar residues" evidence="2">
    <location>
        <begin position="287"/>
        <end position="302"/>
    </location>
</feature>
<dbReference type="STRING" id="126957.T1JBT7"/>
<feature type="coiled-coil region" evidence="1">
    <location>
        <begin position="443"/>
        <end position="580"/>
    </location>
</feature>
<feature type="coiled-coil region" evidence="1">
    <location>
        <begin position="830"/>
        <end position="908"/>
    </location>
</feature>
<reference evidence="4" key="1">
    <citation type="submission" date="2011-05" db="EMBL/GenBank/DDBJ databases">
        <authorList>
            <person name="Richards S.R."/>
            <person name="Qu J."/>
            <person name="Jiang H."/>
            <person name="Jhangiani S.N."/>
            <person name="Agravi P."/>
            <person name="Goodspeed R."/>
            <person name="Gross S."/>
            <person name="Mandapat C."/>
            <person name="Jackson L."/>
            <person name="Mathew T."/>
            <person name="Pu L."/>
            <person name="Thornton R."/>
            <person name="Saada N."/>
            <person name="Wilczek-Boney K.B."/>
            <person name="Lee S."/>
            <person name="Kovar C."/>
            <person name="Wu Y."/>
            <person name="Scherer S.E."/>
            <person name="Worley K.C."/>
            <person name="Muzny D.M."/>
            <person name="Gibbs R."/>
        </authorList>
    </citation>
    <scope>NUCLEOTIDE SEQUENCE</scope>
    <source>
        <strain evidence="4">Brora</strain>
    </source>
</reference>
<reference evidence="3" key="2">
    <citation type="submission" date="2015-02" db="UniProtKB">
        <authorList>
            <consortium name="EnsemblMetazoa"/>
        </authorList>
    </citation>
    <scope>IDENTIFICATION</scope>
</reference>
<proteinExistence type="predicted"/>
<evidence type="ECO:0000313" key="4">
    <source>
        <dbReference type="Proteomes" id="UP000014500"/>
    </source>
</evidence>
<dbReference type="SUPFAM" id="SSF51695">
    <property type="entry name" value="PLC-like phosphodiesterases"/>
    <property type="match status" value="1"/>
</dbReference>
<feature type="region of interest" description="Disordered" evidence="2">
    <location>
        <begin position="982"/>
        <end position="1006"/>
    </location>
</feature>
<keyword evidence="4" id="KW-1185">Reference proteome</keyword>
<dbReference type="PANTHER" id="PTHR18871">
    <property type="entry name" value="CENTROSOMAL PROTEIN OF 112 KDA"/>
    <property type="match status" value="1"/>
</dbReference>
<evidence type="ECO:0000256" key="1">
    <source>
        <dbReference type="SAM" id="Coils"/>
    </source>
</evidence>
<dbReference type="InterPro" id="IPR017946">
    <property type="entry name" value="PLC-like_Pdiesterase_TIM-brl"/>
</dbReference>
<feature type="coiled-coil region" evidence="1">
    <location>
        <begin position="604"/>
        <end position="664"/>
    </location>
</feature>
<dbReference type="Gene3D" id="3.20.20.190">
    <property type="entry name" value="Phosphatidylinositol (PI) phosphodiesterase"/>
    <property type="match status" value="1"/>
</dbReference>
<accession>T1JBT7</accession>
<dbReference type="Proteomes" id="UP000014500">
    <property type="component" value="Unassembled WGS sequence"/>
</dbReference>
<dbReference type="EnsemblMetazoa" id="SMAR011241-RA">
    <property type="protein sequence ID" value="SMAR011241-PA"/>
    <property type="gene ID" value="SMAR011241"/>
</dbReference>
<dbReference type="GO" id="GO:0006629">
    <property type="term" value="P:lipid metabolic process"/>
    <property type="evidence" value="ECO:0007669"/>
    <property type="project" value="InterPro"/>
</dbReference>
<sequence length="1018" mass="120808">MMTCILLRLYLIIPPVPTILSVMPFHGKPKLVQMSHLLIIFGSIMKRLIYQWWVTQDATFTQQLNLGIRYFDMRLAPNPDTQHIHLLHGLYAMPLIEALEEILLFLNSHMREIILLHFQHVYQFTNENHNFVIEMVRQVFGSKICPVSANMLTLQELWEEKYQVFIFYSSDKCPLDFWSNHYIPNPWPQTTDPKKLVFFLDENYGNGRPKDRFYVTQVYIILDNKCDFKIVNSQRFSKQNLQHLSPVSVTNYFIYMNSWNGSSYGRPSQSAPNSRKASPVMKPGVSRTPNASPIRSVPQTHNSPAYASYLTTKERRNRVATCTNDFAIRAGDDRDSRIRMHMYSDGDPLDQRCRDEDLKEDLKSFYENLLCGKDDIIKKMEKKVDHLHRELTSVRQAKDKEIDMLRQAAESSSRMVECEFEKRLNDTIAEADKQKMLMHREHTRRVQELLETTNRRLQKMEESYGDRISFLSQMVDELESKLMSLSKDMEQSLMMKKHLKEERDRLDCDMNLLQDQNINYEQRLKELSADYETARERLCEVEMEKSCIQAASDKAIDEFRSQMECEMQRLKDKSAQDEHQKYGFVLQACNGKDLVTSIHFDAKRKSLEQHLVSLKDDLKQTEECHEVQLKECKCQHQQHVQAIEFNHKKEIQEMQREIDNLVRDYSTRVNALEISNSDKEKLICQLKNQMQILSKDFEDKIRREKDCYGRMEIEIKDRDMKIHALREQLAEITSQRDKQIEDACRCSEDQKRQYSEEIRNLNGNIQHLQRVADLQTEDSVRMLEEEKRRCDEKVNKVSEQLKQSICLYEKEANELGKQLEDERSYRCDQVKDLTDQVQQMKRILQQQSDEYMCQVEEEKKQFRKQIQELSKQVEQFRSMCEKQSHDYSKQLEDERHFHQEQMSQMRCQSELDQQELCRRQQKEMESMKRDPQNYVRCLEDKFTKLLTQAEDKAWDQEQKYLKKIGDLEGQLQQLHCDGVIGQRAPGGNPAHSVLRRHPPAEYERNSHCDQDCSRMKLY</sequence>
<dbReference type="HOGENOM" id="CLU_296532_0_0_1"/>
<dbReference type="AlphaFoldDB" id="T1JBT7"/>
<protein>
    <recommendedName>
        <fullName evidence="5">Phosphatidylinositol-specific phospholipase C X domain-containing protein</fullName>
    </recommendedName>
</protein>
<dbReference type="PhylomeDB" id="T1JBT7"/>
<evidence type="ECO:0000313" key="3">
    <source>
        <dbReference type="EnsemblMetazoa" id="SMAR011241-PA"/>
    </source>
</evidence>
<feature type="compositionally biased region" description="Polar residues" evidence="2">
    <location>
        <begin position="265"/>
        <end position="276"/>
    </location>
</feature>